<proteinExistence type="predicted"/>
<dbReference type="RefSeq" id="WP_083507673.1">
    <property type="nucleotide sequence ID" value="NZ_BBWR01000003.1"/>
</dbReference>
<dbReference type="AlphaFoldDB" id="A0A0P0Z138"/>
<organism evidence="2">
    <name type="scientific">Aureimonas frigidaquae</name>
    <dbReference type="NCBI Taxonomy" id="424757"/>
    <lineage>
        <taxon>Bacteria</taxon>
        <taxon>Pseudomonadati</taxon>
        <taxon>Pseudomonadota</taxon>
        <taxon>Alphaproteobacteria</taxon>
        <taxon>Hyphomicrobiales</taxon>
        <taxon>Aurantimonadaceae</taxon>
        <taxon>Aureimonas</taxon>
    </lineage>
</organism>
<dbReference type="OrthoDB" id="7190664at2"/>
<name>A0A0P0Z138_9HYPH</name>
<reference evidence="2" key="1">
    <citation type="journal article" date="2015" name="Proc. Natl. Acad. Sci. U.S.A.">
        <title>Bacterial clade with the ribosomal RNA operon on a small plasmid rather than the chromosome.</title>
        <authorList>
            <person name="Anda M."/>
            <person name="Ohtsubo Y."/>
            <person name="Okubo T."/>
            <person name="Sugawara M."/>
            <person name="Nagata Y."/>
            <person name="Tsuda M."/>
            <person name="Minamisawa K."/>
            <person name="Mitsui H."/>
        </authorList>
    </citation>
    <scope>NUCLEOTIDE SEQUENCE</scope>
    <source>
        <strain evidence="2">JCM 14755</strain>
    </source>
</reference>
<evidence type="ECO:0000313" key="2">
    <source>
        <dbReference type="EMBL" id="BAT27706.1"/>
    </source>
</evidence>
<accession>A0A0P0Z138</accession>
<feature type="region of interest" description="Disordered" evidence="1">
    <location>
        <begin position="1"/>
        <end position="65"/>
    </location>
</feature>
<feature type="compositionally biased region" description="Polar residues" evidence="1">
    <location>
        <begin position="11"/>
        <end position="24"/>
    </location>
</feature>
<sequence length="65" mass="6655">MNAKAPPVPPQNQSSRAPVPSRSSGAADARKAGPGDVSKQGGAGKQGDAGDIRENTTHQGYQQDR</sequence>
<dbReference type="EMBL" id="LC066375">
    <property type="protein sequence ID" value="BAT27706.1"/>
    <property type="molecule type" value="Genomic_DNA"/>
</dbReference>
<protein>
    <submittedName>
        <fullName evidence="2">Uncharacterized protein</fullName>
    </submittedName>
</protein>
<evidence type="ECO:0000256" key="1">
    <source>
        <dbReference type="SAM" id="MobiDB-lite"/>
    </source>
</evidence>
<feature type="compositionally biased region" description="Pro residues" evidence="1">
    <location>
        <begin position="1"/>
        <end position="10"/>
    </location>
</feature>